<dbReference type="OrthoDB" id="9815174at2"/>
<dbReference type="Pfam" id="PF00126">
    <property type="entry name" value="HTH_1"/>
    <property type="match status" value="1"/>
</dbReference>
<gene>
    <name evidence="6" type="ORF">DRV85_10835</name>
</gene>
<dbReference type="GO" id="GO:0003700">
    <property type="term" value="F:DNA-binding transcription factor activity"/>
    <property type="evidence" value="ECO:0007669"/>
    <property type="project" value="InterPro"/>
</dbReference>
<dbReference type="InterPro" id="IPR000847">
    <property type="entry name" value="LysR_HTH_N"/>
</dbReference>
<dbReference type="FunFam" id="1.10.10.10:FF:000001">
    <property type="entry name" value="LysR family transcriptional regulator"/>
    <property type="match status" value="1"/>
</dbReference>
<feature type="domain" description="HTH lysR-type" evidence="5">
    <location>
        <begin position="1"/>
        <end position="57"/>
    </location>
</feature>
<dbReference type="Gene3D" id="1.10.10.10">
    <property type="entry name" value="Winged helix-like DNA-binding domain superfamily/Winged helix DNA-binding domain"/>
    <property type="match status" value="1"/>
</dbReference>
<comment type="similarity">
    <text evidence="1">Belongs to the LysR transcriptional regulatory family.</text>
</comment>
<dbReference type="SUPFAM" id="SSF53850">
    <property type="entry name" value="Periplasmic binding protein-like II"/>
    <property type="match status" value="1"/>
</dbReference>
<dbReference type="PANTHER" id="PTHR30419">
    <property type="entry name" value="HTH-TYPE TRANSCRIPTIONAL REGULATOR YBHD"/>
    <property type="match status" value="1"/>
</dbReference>
<dbReference type="InterPro" id="IPR005119">
    <property type="entry name" value="LysR_subst-bd"/>
</dbReference>
<evidence type="ECO:0000313" key="6">
    <source>
        <dbReference type="EMBL" id="RBI85140.1"/>
    </source>
</evidence>
<dbReference type="Gene3D" id="3.40.190.290">
    <property type="match status" value="1"/>
</dbReference>
<dbReference type="Proteomes" id="UP000253370">
    <property type="component" value="Unassembled WGS sequence"/>
</dbReference>
<sequence>MIDKLEMFIALAHTRHFGRAAEECGVTQPTLSAGIKQLEEQLGVMLVWRGTRYQGLTPEGQRVLDWARRIVADTRAMREEMRTARQGLSGVLRLAVIPTALSTVTALTTPFRARHPDIRFRIFSRSSAEILAMLEDLEADAGVTYLDSEPLGRVRAAPLYRERYMALAPAGGALAGRESLGWAELSALPLALLTPDMQNRRLVSQHMAEAGAEADPVLEANSVITLVTHVTEGGLATVLPSRLAELFGRMGGLDAVPLVAPEAEHLIGLVAPERDPATPAVAALMREAQRLAEAEV</sequence>
<protein>
    <submittedName>
        <fullName evidence="6">LysR family transcriptional regulator</fullName>
    </submittedName>
</protein>
<dbReference type="InterPro" id="IPR050950">
    <property type="entry name" value="HTH-type_LysR_regulators"/>
</dbReference>
<dbReference type="RefSeq" id="WP_113289468.1">
    <property type="nucleotide sequence ID" value="NZ_QNTQ01000008.1"/>
</dbReference>
<accession>A0A365U8S7</accession>
<keyword evidence="3" id="KW-0238">DNA-binding</keyword>
<keyword evidence="4" id="KW-0804">Transcription</keyword>
<keyword evidence="7" id="KW-1185">Reference proteome</keyword>
<reference evidence="6 7" key="1">
    <citation type="submission" date="2018-07" db="EMBL/GenBank/DDBJ databases">
        <title>Rhodosalinus sp. strain E84T genomic sequence and assembly.</title>
        <authorList>
            <person name="Liu Z.-W."/>
            <person name="Lu D.-C."/>
        </authorList>
    </citation>
    <scope>NUCLEOTIDE SEQUENCE [LARGE SCALE GENOMIC DNA]</scope>
    <source>
        <strain evidence="6 7">E84</strain>
    </source>
</reference>
<dbReference type="GO" id="GO:0005829">
    <property type="term" value="C:cytosol"/>
    <property type="evidence" value="ECO:0007669"/>
    <property type="project" value="TreeGrafter"/>
</dbReference>
<dbReference type="PANTHER" id="PTHR30419:SF31">
    <property type="entry name" value="BLR3139 PROTEIN"/>
    <property type="match status" value="1"/>
</dbReference>
<organism evidence="6 7">
    <name type="scientific">Rhodosalinus halophilus</name>
    <dbReference type="NCBI Taxonomy" id="2259333"/>
    <lineage>
        <taxon>Bacteria</taxon>
        <taxon>Pseudomonadati</taxon>
        <taxon>Pseudomonadota</taxon>
        <taxon>Alphaproteobacteria</taxon>
        <taxon>Rhodobacterales</taxon>
        <taxon>Paracoccaceae</taxon>
        <taxon>Rhodosalinus</taxon>
    </lineage>
</organism>
<dbReference type="PROSITE" id="PS50931">
    <property type="entry name" value="HTH_LYSR"/>
    <property type="match status" value="1"/>
</dbReference>
<evidence type="ECO:0000256" key="1">
    <source>
        <dbReference type="ARBA" id="ARBA00009437"/>
    </source>
</evidence>
<evidence type="ECO:0000256" key="4">
    <source>
        <dbReference type="ARBA" id="ARBA00023163"/>
    </source>
</evidence>
<dbReference type="InterPro" id="IPR036390">
    <property type="entry name" value="WH_DNA-bd_sf"/>
</dbReference>
<dbReference type="AlphaFoldDB" id="A0A365U8S7"/>
<dbReference type="GO" id="GO:0003677">
    <property type="term" value="F:DNA binding"/>
    <property type="evidence" value="ECO:0007669"/>
    <property type="project" value="UniProtKB-KW"/>
</dbReference>
<name>A0A365U8S7_9RHOB</name>
<dbReference type="PRINTS" id="PR00039">
    <property type="entry name" value="HTHLYSR"/>
</dbReference>
<dbReference type="EMBL" id="QNTQ01000008">
    <property type="protein sequence ID" value="RBI85140.1"/>
    <property type="molecule type" value="Genomic_DNA"/>
</dbReference>
<proteinExistence type="inferred from homology"/>
<comment type="caution">
    <text evidence="6">The sequence shown here is derived from an EMBL/GenBank/DDBJ whole genome shotgun (WGS) entry which is preliminary data.</text>
</comment>
<keyword evidence="2" id="KW-0805">Transcription regulation</keyword>
<dbReference type="CDD" id="cd05466">
    <property type="entry name" value="PBP2_LTTR_substrate"/>
    <property type="match status" value="1"/>
</dbReference>
<evidence type="ECO:0000256" key="3">
    <source>
        <dbReference type="ARBA" id="ARBA00023125"/>
    </source>
</evidence>
<dbReference type="SUPFAM" id="SSF46785">
    <property type="entry name" value="Winged helix' DNA-binding domain"/>
    <property type="match status" value="1"/>
</dbReference>
<dbReference type="InterPro" id="IPR036388">
    <property type="entry name" value="WH-like_DNA-bd_sf"/>
</dbReference>
<dbReference type="Pfam" id="PF03466">
    <property type="entry name" value="LysR_substrate"/>
    <property type="match status" value="1"/>
</dbReference>
<evidence type="ECO:0000313" key="7">
    <source>
        <dbReference type="Proteomes" id="UP000253370"/>
    </source>
</evidence>
<evidence type="ECO:0000259" key="5">
    <source>
        <dbReference type="PROSITE" id="PS50931"/>
    </source>
</evidence>
<evidence type="ECO:0000256" key="2">
    <source>
        <dbReference type="ARBA" id="ARBA00023015"/>
    </source>
</evidence>